<dbReference type="InterPro" id="IPR038054">
    <property type="entry name" value="LD_TPept-like_central_sf"/>
</dbReference>
<accession>A0A2G9YQH0</accession>
<gene>
    <name evidence="4" type="ORF">COX39_02850</name>
</gene>
<reference evidence="4 5" key="1">
    <citation type="submission" date="2017-09" db="EMBL/GenBank/DDBJ databases">
        <title>Depth-based differentiation of microbial function through sediment-hosted aquifers and enrichment of novel symbionts in the deep terrestrial subsurface.</title>
        <authorList>
            <person name="Probst A.J."/>
            <person name="Ladd B."/>
            <person name="Jarett J.K."/>
            <person name="Geller-Mcgrath D.E."/>
            <person name="Sieber C.M."/>
            <person name="Emerson J.B."/>
            <person name="Anantharaman K."/>
            <person name="Thomas B.C."/>
            <person name="Malmstrom R."/>
            <person name="Stieglmeier M."/>
            <person name="Klingl A."/>
            <person name="Woyke T."/>
            <person name="Ryan C.M."/>
            <person name="Banfield J.F."/>
        </authorList>
    </citation>
    <scope>NUCLEOTIDE SEQUENCE [LARGE SCALE GENOMIC DNA]</scope>
    <source>
        <strain evidence="4">CG23_combo_of_CG06-09_8_20_14_all_40_13</strain>
    </source>
</reference>
<feature type="domain" description="YoaR-like putative peptidoglycan binding" evidence="3">
    <location>
        <begin position="87"/>
        <end position="191"/>
    </location>
</feature>
<dbReference type="Proteomes" id="UP000231567">
    <property type="component" value="Unassembled WGS sequence"/>
</dbReference>
<evidence type="ECO:0000313" key="5">
    <source>
        <dbReference type="Proteomes" id="UP000231567"/>
    </source>
</evidence>
<dbReference type="Pfam" id="PF12229">
    <property type="entry name" value="PG_binding_4"/>
    <property type="match status" value="2"/>
</dbReference>
<evidence type="ECO:0000256" key="2">
    <source>
        <dbReference type="SAM" id="Phobius"/>
    </source>
</evidence>
<organism evidence="4 5">
    <name type="scientific">Candidatus Nealsonbacteria bacterium CG23_combo_of_CG06-09_8_20_14_all_40_13</name>
    <dbReference type="NCBI Taxonomy" id="1974724"/>
    <lineage>
        <taxon>Bacteria</taxon>
        <taxon>Candidatus Nealsoniibacteriota</taxon>
    </lineage>
</organism>
<feature type="compositionally biased region" description="Low complexity" evidence="1">
    <location>
        <begin position="605"/>
        <end position="622"/>
    </location>
</feature>
<comment type="caution">
    <text evidence="4">The sequence shown here is derived from an EMBL/GenBank/DDBJ whole genome shotgun (WGS) entry which is preliminary data.</text>
</comment>
<keyword evidence="2" id="KW-1133">Transmembrane helix</keyword>
<protein>
    <recommendedName>
        <fullName evidence="3">YoaR-like putative peptidoglycan binding domain-containing protein</fullName>
    </recommendedName>
</protein>
<keyword evidence="2" id="KW-0812">Transmembrane</keyword>
<feature type="transmembrane region" description="Helical" evidence="2">
    <location>
        <begin position="16"/>
        <end position="40"/>
    </location>
</feature>
<feature type="compositionally biased region" description="Pro residues" evidence="1">
    <location>
        <begin position="623"/>
        <end position="636"/>
    </location>
</feature>
<keyword evidence="2" id="KW-0472">Membrane</keyword>
<dbReference type="AlphaFoldDB" id="A0A2G9YQH0"/>
<feature type="domain" description="YoaR-like putative peptidoglycan binding" evidence="3">
    <location>
        <begin position="258"/>
        <end position="350"/>
    </location>
</feature>
<sequence length="636" mass="69678">MVKAKVAILLKNKFKFSLILIGAFVGLIILAFAIFCLYYSDKIYPNTFIGPLSLAGLTKEEAKQILKDNFAKESAQVITLNLDDKSWQLNPQDLNLTYDLDKTADALYAIGRRPSFLESIKEQFLSIFLDHQLAAVYNLQAKTLTDFLNKISQEVDMPAKDASIVFKTESLAILSEADGKKYDREGVEQQIAQIFGTLLPQNKIGLTVAVDKPKIYKKDIQAAWPQIQNFIDKTIILKSDDHNYTVSAADIAKWIKLSPSKAIESSQNEAVSAQAVKSISLITIGVDPAKIKGYIESLAQDIHLEAVDAKLRVTDGKVGVFQPSQDGLALDKDKTLSLLSEAVSGSAKKTTINLPTKVLKPKITLTSINNLGIEELMGEGTSSFKGSPSNRIHNITVGANLFEGVLIAPGEVFSFLKILGEVSASRGFLPELVIKEDRLVPETGGGLCQVSTTMFRAAIYAGLEIVERTAHAFRVRYYEPPVGMDATIYDPAPDLKFKNDTADYILIHTKLEGTNLTFQFFGTKDGRNVEVQGPSIYDYRSPGEPVYIDDPSLPAGEVRQVERAVAGATASFNWTVTKNGQILHKKTFVSKYVPWRAKFKRGTGPVAEPVPAENPPADQQPAPAQPAPVEQPAPTN</sequence>
<dbReference type="PANTHER" id="PTHR35788">
    <property type="entry name" value="EXPORTED PROTEIN-RELATED"/>
    <property type="match status" value="1"/>
</dbReference>
<dbReference type="InterPro" id="IPR007391">
    <property type="entry name" value="Vancomycin_resist_VanW"/>
</dbReference>
<dbReference type="Gene3D" id="3.10.20.800">
    <property type="match status" value="1"/>
</dbReference>
<evidence type="ECO:0000259" key="3">
    <source>
        <dbReference type="Pfam" id="PF12229"/>
    </source>
</evidence>
<dbReference type="InterPro" id="IPR022029">
    <property type="entry name" value="YoaR-like_PG-bd"/>
</dbReference>
<evidence type="ECO:0000313" key="4">
    <source>
        <dbReference type="EMBL" id="PIP21444.1"/>
    </source>
</evidence>
<name>A0A2G9YQH0_9BACT</name>
<dbReference type="EMBL" id="PCRM01000039">
    <property type="protein sequence ID" value="PIP21444.1"/>
    <property type="molecule type" value="Genomic_DNA"/>
</dbReference>
<proteinExistence type="predicted"/>
<dbReference type="Pfam" id="PF04294">
    <property type="entry name" value="VanW"/>
    <property type="match status" value="1"/>
</dbReference>
<dbReference type="PANTHER" id="PTHR35788:SF1">
    <property type="entry name" value="EXPORTED PROTEIN"/>
    <property type="match status" value="1"/>
</dbReference>
<feature type="region of interest" description="Disordered" evidence="1">
    <location>
        <begin position="602"/>
        <end position="636"/>
    </location>
</feature>
<dbReference type="InterPro" id="IPR052913">
    <property type="entry name" value="Glycopeptide_resist_protein"/>
</dbReference>
<evidence type="ECO:0000256" key="1">
    <source>
        <dbReference type="SAM" id="MobiDB-lite"/>
    </source>
</evidence>